<evidence type="ECO:0000313" key="10">
    <source>
        <dbReference type="EMBL" id="KRG22551.1"/>
    </source>
</evidence>
<gene>
    <name evidence="10" type="ORF">HT99x_00089</name>
    <name evidence="11" type="ORF">HT99x_011625</name>
</gene>
<accession>A0A0Q9Z0I5</accession>
<evidence type="ECO:0000256" key="1">
    <source>
        <dbReference type="ARBA" id="ARBA00004752"/>
    </source>
</evidence>
<dbReference type="SUPFAM" id="SSF141523">
    <property type="entry name" value="L,D-transpeptidase catalytic domain-like"/>
    <property type="match status" value="1"/>
</dbReference>
<evidence type="ECO:0000256" key="5">
    <source>
        <dbReference type="ARBA" id="ARBA00022984"/>
    </source>
</evidence>
<evidence type="ECO:0000313" key="12">
    <source>
        <dbReference type="Proteomes" id="UP000051497"/>
    </source>
</evidence>
<reference evidence="10" key="1">
    <citation type="submission" date="2015-09" db="EMBL/GenBank/DDBJ databases">
        <title>Draft Genome Sequences of Two Novel Amoeba-resistant Intranuclear Bacteria, Candidatus Berkiella cookevillensis and Candidatus Berkiella aquae.</title>
        <authorList>
            <person name="Mehari Y.T."/>
            <person name="Arivett B.A."/>
            <person name="Farone A.L."/>
            <person name="Gunderson J.H."/>
            <person name="Farone M.B."/>
        </authorList>
    </citation>
    <scope>NUCLEOTIDE SEQUENCE [LARGE SCALE GENOMIC DNA]</scope>
    <source>
        <strain evidence="10">HT99</strain>
    </source>
</reference>
<feature type="active site" description="Nucleophile" evidence="7">
    <location>
        <position position="169"/>
    </location>
</feature>
<dbReference type="PANTHER" id="PTHR36699">
    <property type="entry name" value="LD-TRANSPEPTIDASE"/>
    <property type="match status" value="1"/>
</dbReference>
<dbReference type="Gene3D" id="2.40.440.10">
    <property type="entry name" value="L,D-transpeptidase catalytic domain-like"/>
    <property type="match status" value="1"/>
</dbReference>
<dbReference type="EMBL" id="LKAJ02000001">
    <property type="protein sequence ID" value="MCS5712084.1"/>
    <property type="molecule type" value="Genomic_DNA"/>
</dbReference>
<feature type="active site" description="Proton donor/acceptor" evidence="7">
    <location>
        <position position="147"/>
    </location>
</feature>
<dbReference type="GO" id="GO:0009252">
    <property type="term" value="P:peptidoglycan biosynthetic process"/>
    <property type="evidence" value="ECO:0007669"/>
    <property type="project" value="UniProtKB-UniPathway"/>
</dbReference>
<proteinExistence type="inferred from homology"/>
<dbReference type="RefSeq" id="WP_075064754.1">
    <property type="nucleotide sequence ID" value="NZ_LKAJ02000001.1"/>
</dbReference>
<keyword evidence="8" id="KW-0812">Transmembrane</keyword>
<dbReference type="GO" id="GO:0008360">
    <property type="term" value="P:regulation of cell shape"/>
    <property type="evidence" value="ECO:0007669"/>
    <property type="project" value="UniProtKB-UniRule"/>
</dbReference>
<dbReference type="EMBL" id="LKAJ01000001">
    <property type="protein sequence ID" value="KRG22551.1"/>
    <property type="molecule type" value="Genomic_DNA"/>
</dbReference>
<evidence type="ECO:0000256" key="7">
    <source>
        <dbReference type="PROSITE-ProRule" id="PRU01373"/>
    </source>
</evidence>
<reference evidence="11" key="3">
    <citation type="submission" date="2021-06" db="EMBL/GenBank/DDBJ databases">
        <title>Genomic Description and Analysis of Intracellular Bacteria, Candidatus Berkiella cookevillensis and Candidatus Berkiella aquae.</title>
        <authorList>
            <person name="Kidane D.T."/>
            <person name="Mehari Y.T."/>
            <person name="Rice F.C."/>
            <person name="Arivett B.A."/>
            <person name="Farone A.L."/>
            <person name="Berk S.G."/>
            <person name="Farone M.B."/>
        </authorList>
    </citation>
    <scope>NUCLEOTIDE SEQUENCE</scope>
    <source>
        <strain evidence="11">HT99</strain>
    </source>
</reference>
<name>A0A0Q9Z0I5_9GAMM</name>
<keyword evidence="6 7" id="KW-0961">Cell wall biogenesis/degradation</keyword>
<dbReference type="OrthoDB" id="9809748at2"/>
<organism evidence="10">
    <name type="scientific">Candidatus Berkiella aquae</name>
    <dbReference type="NCBI Taxonomy" id="295108"/>
    <lineage>
        <taxon>Bacteria</taxon>
        <taxon>Pseudomonadati</taxon>
        <taxon>Pseudomonadota</taxon>
        <taxon>Gammaproteobacteria</taxon>
        <taxon>Candidatus Berkiellales</taxon>
        <taxon>Candidatus Berkiellaceae</taxon>
        <taxon>Candidatus Berkiella</taxon>
    </lineage>
</organism>
<dbReference type="PANTHER" id="PTHR36699:SF1">
    <property type="entry name" value="L,D-TRANSPEPTIDASE YAFK-RELATED"/>
    <property type="match status" value="1"/>
</dbReference>
<dbReference type="GO" id="GO:0004180">
    <property type="term" value="F:carboxypeptidase activity"/>
    <property type="evidence" value="ECO:0007669"/>
    <property type="project" value="UniProtKB-ARBA"/>
</dbReference>
<protein>
    <submittedName>
        <fullName evidence="10">L,D-transpeptidase catalytic domain</fullName>
    </submittedName>
    <submittedName>
        <fullName evidence="11">L,D-transpeptidase family protein</fullName>
    </submittedName>
</protein>
<feature type="transmembrane region" description="Helical" evidence="8">
    <location>
        <begin position="9"/>
        <end position="29"/>
    </location>
</feature>
<dbReference type="STRING" id="295108.HT99x_00089"/>
<evidence type="ECO:0000313" key="11">
    <source>
        <dbReference type="EMBL" id="MCS5712084.1"/>
    </source>
</evidence>
<dbReference type="Proteomes" id="UP000051497">
    <property type="component" value="Unassembled WGS sequence"/>
</dbReference>
<dbReference type="PROSITE" id="PS52029">
    <property type="entry name" value="LD_TPASE"/>
    <property type="match status" value="1"/>
</dbReference>
<evidence type="ECO:0000256" key="6">
    <source>
        <dbReference type="ARBA" id="ARBA00023316"/>
    </source>
</evidence>
<comment type="pathway">
    <text evidence="1 7">Cell wall biogenesis; peptidoglycan biosynthesis.</text>
</comment>
<comment type="similarity">
    <text evidence="2">Belongs to the YkuD family.</text>
</comment>
<sequence>MKAATSHKLWISSIVILIIFIFAFGMLYFNQRPLPDELPIPLDPLLDENIKVTQNIDLIVVEKASRKITLFHQQVPIKSYKIALGFEPMGHKTQEGDGKTPEGTYQICAKNPKSQFHLSLKISYPSHEDKQQAKQNGVSPGGEIMIHGLATPFSFLGKHHSQRDWTLGCIALSNEEMEEIYANVAVGTKIIIKP</sequence>
<dbReference type="InterPro" id="IPR038063">
    <property type="entry name" value="Transpep_catalytic_dom"/>
</dbReference>
<dbReference type="PATRIC" id="fig|1590043.3.peg.89"/>
<evidence type="ECO:0000256" key="3">
    <source>
        <dbReference type="ARBA" id="ARBA00022679"/>
    </source>
</evidence>
<reference evidence="11" key="2">
    <citation type="journal article" date="2016" name="Genome Announc.">
        <title>Draft Genome Sequences of Two Novel Amoeba-Resistant Intranuclear Bacteria, 'Candidatus Berkiella cookevillensis' and 'Candidatus Berkiella aquae'.</title>
        <authorList>
            <person name="Mehari Y.T."/>
            <person name="Arivett B.A."/>
            <person name="Farone A.L."/>
            <person name="Gunderson J.H."/>
            <person name="Farone M.B."/>
        </authorList>
    </citation>
    <scope>NUCLEOTIDE SEQUENCE</scope>
    <source>
        <strain evidence="11">HT99</strain>
    </source>
</reference>
<evidence type="ECO:0000259" key="9">
    <source>
        <dbReference type="PROSITE" id="PS52029"/>
    </source>
</evidence>
<keyword evidence="4 7" id="KW-0133">Cell shape</keyword>
<dbReference type="AlphaFoldDB" id="A0A0Q9Z0I5"/>
<dbReference type="UniPathway" id="UPA00219"/>
<keyword evidence="3" id="KW-0808">Transferase</keyword>
<evidence type="ECO:0000256" key="8">
    <source>
        <dbReference type="SAM" id="Phobius"/>
    </source>
</evidence>
<keyword evidence="5 7" id="KW-0573">Peptidoglycan synthesis</keyword>
<keyword evidence="8" id="KW-1133">Transmembrane helix</keyword>
<evidence type="ECO:0000256" key="2">
    <source>
        <dbReference type="ARBA" id="ARBA00005992"/>
    </source>
</evidence>
<dbReference type="InterPro" id="IPR005490">
    <property type="entry name" value="LD_TPept_cat_dom"/>
</dbReference>
<dbReference type="CDD" id="cd16913">
    <property type="entry name" value="YkuD_like"/>
    <property type="match status" value="1"/>
</dbReference>
<dbReference type="GO" id="GO:0016740">
    <property type="term" value="F:transferase activity"/>
    <property type="evidence" value="ECO:0007669"/>
    <property type="project" value="UniProtKB-KW"/>
</dbReference>
<comment type="caution">
    <text evidence="10">The sequence shown here is derived from an EMBL/GenBank/DDBJ whole genome shotgun (WGS) entry which is preliminary data.</text>
</comment>
<evidence type="ECO:0000256" key="4">
    <source>
        <dbReference type="ARBA" id="ARBA00022960"/>
    </source>
</evidence>
<keyword evidence="12" id="KW-1185">Reference proteome</keyword>
<dbReference type="Pfam" id="PF03734">
    <property type="entry name" value="YkuD"/>
    <property type="match status" value="1"/>
</dbReference>
<keyword evidence="8" id="KW-0472">Membrane</keyword>
<dbReference type="GO" id="GO:0071555">
    <property type="term" value="P:cell wall organization"/>
    <property type="evidence" value="ECO:0007669"/>
    <property type="project" value="UniProtKB-UniRule"/>
</dbReference>
<feature type="domain" description="L,D-TPase catalytic" evidence="9">
    <location>
        <begin position="57"/>
        <end position="193"/>
    </location>
</feature>